<dbReference type="Proteomes" id="UP000824366">
    <property type="component" value="Chromosome"/>
</dbReference>
<gene>
    <name evidence="1" type="ORF">MIZ03_3729</name>
</gene>
<proteinExistence type="predicted"/>
<dbReference type="RefSeq" id="WP_223904732.1">
    <property type="nucleotide sequence ID" value="NZ_AP024238.1"/>
</dbReference>
<accession>A0ABN6DD19</accession>
<reference evidence="1 2" key="1">
    <citation type="journal article" date="2021" name="Microbiol. Spectr.">
        <title>A Single Bacterium Capable of Oxidation and Reduction of Iron at Circumneutral pH.</title>
        <authorList>
            <person name="Kato S."/>
            <person name="Ohkuma M."/>
        </authorList>
    </citation>
    <scope>NUCLEOTIDE SEQUENCE [LARGE SCALE GENOMIC DNA]</scope>
    <source>
        <strain evidence="1 2">MIZ03</strain>
    </source>
</reference>
<evidence type="ECO:0000313" key="1">
    <source>
        <dbReference type="EMBL" id="BCO28819.1"/>
    </source>
</evidence>
<sequence length="251" mass="28088">MNPVPDHYRGVWVRKLLETPDKRDTSTAVHWLQTSLWHADLRVPAPAPGAAAPLGLASQQGFCGVTEVVQTPQGEVCTWQRRLDFQPPRAEVDAGLMVFEAPDRVIETGLHAPYLEVWERLPGSTGRFITLAGLDAAGYDTQERFLVAGRYAMQVRPRRSPWPPGTPAGQSLAEVLTRHPEQTAALLDFEISFGTLEDDLWHIEQSTLPMLRGVHTALTLRQLGATQAHIDQPADARHWQILEWHYADHHP</sequence>
<evidence type="ECO:0000313" key="2">
    <source>
        <dbReference type="Proteomes" id="UP000824366"/>
    </source>
</evidence>
<organism evidence="1 2">
    <name type="scientific">Rhodoferax lithotrophicus</name>
    <dbReference type="NCBI Taxonomy" id="2798804"/>
    <lineage>
        <taxon>Bacteria</taxon>
        <taxon>Pseudomonadati</taxon>
        <taxon>Pseudomonadota</taxon>
        <taxon>Betaproteobacteria</taxon>
        <taxon>Burkholderiales</taxon>
        <taxon>Comamonadaceae</taxon>
        <taxon>Rhodoferax</taxon>
    </lineage>
</organism>
<dbReference type="EMBL" id="AP024238">
    <property type="protein sequence ID" value="BCO28819.1"/>
    <property type="molecule type" value="Genomic_DNA"/>
</dbReference>
<protein>
    <submittedName>
        <fullName evidence="1">Uncharacterized protein</fullName>
    </submittedName>
</protein>
<keyword evidence="2" id="KW-1185">Reference proteome</keyword>
<name>A0ABN6DD19_9BURK</name>